<dbReference type="eggNOG" id="COG0610">
    <property type="taxonomic scope" value="Bacteria"/>
</dbReference>
<dbReference type="EMBL" id="CP004885">
    <property type="protein sequence ID" value="AGX88594.1"/>
    <property type="molecule type" value="Genomic_DNA"/>
</dbReference>
<accession>U5NEL0</accession>
<dbReference type="Proteomes" id="UP000017184">
    <property type="component" value="Chromosome"/>
</dbReference>
<reference evidence="1 2" key="1">
    <citation type="journal article" date="2013" name="Genome Biol.">
        <title>Genomic analysis reveals key aspects of prokaryotic symbiosis in the phototrophic consortium "Chlorochromatium aggregatum".</title>
        <authorList>
            <person name="Liu Z."/>
            <person name="Muller J."/>
            <person name="Li T."/>
            <person name="Alvey R.M."/>
            <person name="Vogl K."/>
            <person name="Frigaard N.U."/>
            <person name="Rockwell N.C."/>
            <person name="Boyd E.S."/>
            <person name="Tomsho L.P."/>
            <person name="Schuster S.C."/>
            <person name="Henke P."/>
            <person name="Rohde M."/>
            <person name="Overmann J."/>
            <person name="Bryant D.A."/>
        </authorList>
    </citation>
    <scope>NUCLEOTIDE SEQUENCE [LARGE SCALE GENOMIC DNA]</scope>
    <source>
        <strain evidence="1">CR</strain>
    </source>
</reference>
<evidence type="ECO:0000313" key="2">
    <source>
        <dbReference type="Proteomes" id="UP000017184"/>
    </source>
</evidence>
<dbReference type="KEGG" id="cbx:Cenrod_2540"/>
<organism evidence="1 2">
    <name type="scientific">Candidatus Symbiobacter mobilis CR</name>
    <dbReference type="NCBI Taxonomy" id="946483"/>
    <lineage>
        <taxon>Bacteria</taxon>
        <taxon>Pseudomonadati</taxon>
        <taxon>Pseudomonadota</taxon>
        <taxon>Betaproteobacteria</taxon>
        <taxon>Burkholderiales</taxon>
        <taxon>Comamonadaceae</taxon>
    </lineage>
</organism>
<sequence>MLNEQQLEDLCIVWFQETGWQFVHGPDIAPDGANPERADYRQVILRERLLAEYSGPT</sequence>
<gene>
    <name evidence="1" type="ORF">Cenrod_2540</name>
</gene>
<protein>
    <submittedName>
        <fullName evidence="1">Type I restriction enzyme-like protein</fullName>
    </submittedName>
</protein>
<proteinExistence type="predicted"/>
<dbReference type="AlphaFoldDB" id="U5NEL0"/>
<name>U5NEL0_9BURK</name>
<dbReference type="RefSeq" id="WP_022776532.1">
    <property type="nucleotide sequence ID" value="NC_022576.1"/>
</dbReference>
<dbReference type="STRING" id="946483.Cenrod_2540"/>
<keyword evidence="2" id="KW-1185">Reference proteome</keyword>
<dbReference type="HOGENOM" id="CLU_2988130_0_0_4"/>
<evidence type="ECO:0000313" key="1">
    <source>
        <dbReference type="EMBL" id="AGX88594.1"/>
    </source>
</evidence>
<dbReference type="PATRIC" id="fig|946483.4.peg.2568"/>